<name>A0A0N4Y7N2_NIPBR</name>
<sequence>MFFWLTNMKFVLLVVPWITCFGFRVDKLPNPFVSHGVSPYPHQTAANSTTPPTLEGAVLFREAADELVVRIMAHTTDLPPKPPAEVHAPPDSHQSCLSLRPLDNGRPLLYQIVALKDHALILEAKHFFVFMPDHRESHCVLLDHFAFNVANSTYGYKRSTIDYTISSGSTIFCPRPEFHRPLRDLSTKLKYYGGWS</sequence>
<reference evidence="4" key="1">
    <citation type="submission" date="2017-02" db="UniProtKB">
        <authorList>
            <consortium name="WormBaseParasite"/>
        </authorList>
    </citation>
    <scope>IDENTIFICATION</scope>
</reference>
<dbReference type="WBParaSite" id="NBR_0001217401-mRNA-1">
    <property type="protein sequence ID" value="NBR_0001217401-mRNA-1"/>
    <property type="gene ID" value="NBR_0001217401"/>
</dbReference>
<dbReference type="EMBL" id="UYSL01020689">
    <property type="protein sequence ID" value="VDL75764.1"/>
    <property type="molecule type" value="Genomic_DNA"/>
</dbReference>
<dbReference type="Proteomes" id="UP000271162">
    <property type="component" value="Unassembled WGS sequence"/>
</dbReference>
<proteinExistence type="predicted"/>
<evidence type="ECO:0000256" key="1">
    <source>
        <dbReference type="SAM" id="SignalP"/>
    </source>
</evidence>
<reference evidence="2 3" key="2">
    <citation type="submission" date="2018-11" db="EMBL/GenBank/DDBJ databases">
        <authorList>
            <consortium name="Pathogen Informatics"/>
        </authorList>
    </citation>
    <scope>NUCLEOTIDE SEQUENCE [LARGE SCALE GENOMIC DNA]</scope>
</reference>
<organism evidence="4">
    <name type="scientific">Nippostrongylus brasiliensis</name>
    <name type="common">Rat hookworm</name>
    <dbReference type="NCBI Taxonomy" id="27835"/>
    <lineage>
        <taxon>Eukaryota</taxon>
        <taxon>Metazoa</taxon>
        <taxon>Ecdysozoa</taxon>
        <taxon>Nematoda</taxon>
        <taxon>Chromadorea</taxon>
        <taxon>Rhabditida</taxon>
        <taxon>Rhabditina</taxon>
        <taxon>Rhabditomorpha</taxon>
        <taxon>Strongyloidea</taxon>
        <taxon>Heligmosomidae</taxon>
        <taxon>Nippostrongylus</taxon>
    </lineage>
</organism>
<evidence type="ECO:0000313" key="3">
    <source>
        <dbReference type="Proteomes" id="UP000271162"/>
    </source>
</evidence>
<dbReference type="AlphaFoldDB" id="A0A0N4Y7N2"/>
<gene>
    <name evidence="2" type="ORF">NBR_LOCUS12175</name>
</gene>
<accession>A0A0N4Y7N2</accession>
<feature type="signal peptide" evidence="1">
    <location>
        <begin position="1"/>
        <end position="22"/>
    </location>
</feature>
<keyword evidence="3" id="KW-1185">Reference proteome</keyword>
<protein>
    <submittedName>
        <fullName evidence="4">Secreted protein</fullName>
    </submittedName>
</protein>
<evidence type="ECO:0000313" key="4">
    <source>
        <dbReference type="WBParaSite" id="NBR_0001217401-mRNA-1"/>
    </source>
</evidence>
<keyword evidence="1" id="KW-0732">Signal</keyword>
<evidence type="ECO:0000313" key="2">
    <source>
        <dbReference type="EMBL" id="VDL75764.1"/>
    </source>
</evidence>
<feature type="chain" id="PRO_5043125526" evidence="1">
    <location>
        <begin position="23"/>
        <end position="196"/>
    </location>
</feature>